<proteinExistence type="predicted"/>
<feature type="compositionally biased region" description="Basic and acidic residues" evidence="1">
    <location>
        <begin position="63"/>
        <end position="73"/>
    </location>
</feature>
<gene>
    <name evidence="2" type="ORF">N7492_006154</name>
</gene>
<keyword evidence="3" id="KW-1185">Reference proteome</keyword>
<name>A0A9W9I323_9EURO</name>
<reference evidence="2" key="2">
    <citation type="journal article" date="2023" name="IMA Fungus">
        <title>Comparative genomic study of the Penicillium genus elucidates a diverse pangenome and 15 lateral gene transfer events.</title>
        <authorList>
            <person name="Petersen C."/>
            <person name="Sorensen T."/>
            <person name="Nielsen M.R."/>
            <person name="Sondergaard T.E."/>
            <person name="Sorensen J.L."/>
            <person name="Fitzpatrick D.A."/>
            <person name="Frisvad J.C."/>
            <person name="Nielsen K.L."/>
        </authorList>
    </citation>
    <scope>NUCLEOTIDE SEQUENCE</scope>
    <source>
        <strain evidence="2">IBT 21917</strain>
    </source>
</reference>
<dbReference type="Proteomes" id="UP001146351">
    <property type="component" value="Unassembled WGS sequence"/>
</dbReference>
<feature type="region of interest" description="Disordered" evidence="1">
    <location>
        <begin position="63"/>
        <end position="114"/>
    </location>
</feature>
<sequence length="127" mass="13860">MRGSAPLARIPSVWDVASHFSNSSFQSQSRFPIRPSLHLRRASSDLLFPMARGFVLPGARKAEITPGTREKATVESPSPCGTVFRAGLDTGHNIRAGRSRGERNARRTGDVATGPFLVAGEPDFKWR</sequence>
<reference evidence="2" key="1">
    <citation type="submission" date="2022-11" db="EMBL/GenBank/DDBJ databases">
        <authorList>
            <person name="Petersen C."/>
        </authorList>
    </citation>
    <scope>NUCLEOTIDE SEQUENCE</scope>
    <source>
        <strain evidence="2">IBT 21917</strain>
    </source>
</reference>
<accession>A0A9W9I323</accession>
<comment type="caution">
    <text evidence="2">The sequence shown here is derived from an EMBL/GenBank/DDBJ whole genome shotgun (WGS) entry which is preliminary data.</text>
</comment>
<evidence type="ECO:0000256" key="1">
    <source>
        <dbReference type="SAM" id="MobiDB-lite"/>
    </source>
</evidence>
<feature type="compositionally biased region" description="Basic and acidic residues" evidence="1">
    <location>
        <begin position="99"/>
        <end position="109"/>
    </location>
</feature>
<dbReference type="AlphaFoldDB" id="A0A9W9I323"/>
<evidence type="ECO:0000313" key="2">
    <source>
        <dbReference type="EMBL" id="KAJ5165858.1"/>
    </source>
</evidence>
<protein>
    <submittedName>
        <fullName evidence="2">Uncharacterized protein</fullName>
    </submittedName>
</protein>
<evidence type="ECO:0000313" key="3">
    <source>
        <dbReference type="Proteomes" id="UP001146351"/>
    </source>
</evidence>
<organism evidence="2 3">
    <name type="scientific">Penicillium capsulatum</name>
    <dbReference type="NCBI Taxonomy" id="69766"/>
    <lineage>
        <taxon>Eukaryota</taxon>
        <taxon>Fungi</taxon>
        <taxon>Dikarya</taxon>
        <taxon>Ascomycota</taxon>
        <taxon>Pezizomycotina</taxon>
        <taxon>Eurotiomycetes</taxon>
        <taxon>Eurotiomycetidae</taxon>
        <taxon>Eurotiales</taxon>
        <taxon>Aspergillaceae</taxon>
        <taxon>Penicillium</taxon>
    </lineage>
</organism>
<dbReference type="EMBL" id="JAPQKO010000004">
    <property type="protein sequence ID" value="KAJ5165858.1"/>
    <property type="molecule type" value="Genomic_DNA"/>
</dbReference>